<comment type="caution">
    <text evidence="2">The sequence shown here is derived from an EMBL/GenBank/DDBJ whole genome shotgun (WGS) entry which is preliminary data.</text>
</comment>
<evidence type="ECO:0000313" key="2">
    <source>
        <dbReference type="EMBL" id="MFD1429594.1"/>
    </source>
</evidence>
<dbReference type="Pfam" id="PF00583">
    <property type="entry name" value="Acetyltransf_1"/>
    <property type="match status" value="1"/>
</dbReference>
<evidence type="ECO:0000313" key="3">
    <source>
        <dbReference type="Proteomes" id="UP001597196"/>
    </source>
</evidence>
<reference evidence="3" key="1">
    <citation type="journal article" date="2019" name="Int. J. Syst. Evol. Microbiol.">
        <title>The Global Catalogue of Microorganisms (GCM) 10K type strain sequencing project: providing services to taxonomists for standard genome sequencing and annotation.</title>
        <authorList>
            <consortium name="The Broad Institute Genomics Platform"/>
            <consortium name="The Broad Institute Genome Sequencing Center for Infectious Disease"/>
            <person name="Wu L."/>
            <person name="Ma J."/>
        </authorList>
    </citation>
    <scope>NUCLEOTIDE SEQUENCE [LARGE SCALE GENOMIC DNA]</scope>
    <source>
        <strain evidence="3">CCM 8980</strain>
    </source>
</reference>
<sequence>MIKISPITDAQKPASLALITAAFLTAAHADGNEAALVAALRQSPTYHPDYDVVATGEDGTLLGHALLSQAQVVANTGTQRPVFVLAPLAVAPAHQNEGVGAALISYLQMQAGEDERRALSVLGDPAYYGRFGFGPAADYGITAPFDVAAANFMIKEIRRGGLTDVHGQLRYDPAFGL</sequence>
<dbReference type="EMBL" id="JBHTOC010000006">
    <property type="protein sequence ID" value="MFD1429594.1"/>
    <property type="molecule type" value="Genomic_DNA"/>
</dbReference>
<dbReference type="GO" id="GO:0016746">
    <property type="term" value="F:acyltransferase activity"/>
    <property type="evidence" value="ECO:0007669"/>
    <property type="project" value="UniProtKB-KW"/>
</dbReference>
<feature type="domain" description="N-acetyltransferase" evidence="1">
    <location>
        <begin position="2"/>
        <end position="158"/>
    </location>
</feature>
<keyword evidence="2" id="KW-0808">Transferase</keyword>
<proteinExistence type="predicted"/>
<dbReference type="InterPro" id="IPR000182">
    <property type="entry name" value="GNAT_dom"/>
</dbReference>
<name>A0ABW4CHV9_9LACO</name>
<evidence type="ECO:0000259" key="1">
    <source>
        <dbReference type="PROSITE" id="PS51186"/>
    </source>
</evidence>
<organism evidence="2 3">
    <name type="scientific">Lacticaseibacillus mingshuiensis</name>
    <dbReference type="NCBI Taxonomy" id="2799574"/>
    <lineage>
        <taxon>Bacteria</taxon>
        <taxon>Bacillati</taxon>
        <taxon>Bacillota</taxon>
        <taxon>Bacilli</taxon>
        <taxon>Lactobacillales</taxon>
        <taxon>Lactobacillaceae</taxon>
        <taxon>Lacticaseibacillus</taxon>
    </lineage>
</organism>
<dbReference type="InterPro" id="IPR016181">
    <property type="entry name" value="Acyl_CoA_acyltransferase"/>
</dbReference>
<dbReference type="PROSITE" id="PS51186">
    <property type="entry name" value="GNAT"/>
    <property type="match status" value="1"/>
</dbReference>
<keyword evidence="2" id="KW-0012">Acyltransferase</keyword>
<keyword evidence="3" id="KW-1185">Reference proteome</keyword>
<protein>
    <submittedName>
        <fullName evidence="2">GNAT family N-acetyltransferase</fullName>
        <ecNumber evidence="2">2.3.-.-</ecNumber>
    </submittedName>
</protein>
<gene>
    <name evidence="2" type="ORF">ACFQ4P_04955</name>
</gene>
<accession>A0ABW4CHV9</accession>
<dbReference type="SUPFAM" id="SSF55729">
    <property type="entry name" value="Acyl-CoA N-acyltransferases (Nat)"/>
    <property type="match status" value="1"/>
</dbReference>
<dbReference type="RefSeq" id="WP_203626774.1">
    <property type="nucleotide sequence ID" value="NZ_BOLQ01000008.1"/>
</dbReference>
<dbReference type="Gene3D" id="3.40.630.30">
    <property type="match status" value="1"/>
</dbReference>
<dbReference type="CDD" id="cd04301">
    <property type="entry name" value="NAT_SF"/>
    <property type="match status" value="1"/>
</dbReference>
<dbReference type="EC" id="2.3.-.-" evidence="2"/>
<dbReference type="Proteomes" id="UP001597196">
    <property type="component" value="Unassembled WGS sequence"/>
</dbReference>